<sequence>METSTSRLRKAFRYQNDSGDSDEEGEEAMDEEDSSRSPFSFYNPIYSGALQRYLKATTSPLSSKHNLAALDRISGVHISARDNRLVVRG</sequence>
<organism evidence="2 3">
    <name type="scientific">Glarea lozoyensis (strain ATCC 74030 / MF5533)</name>
    <dbReference type="NCBI Taxonomy" id="1104152"/>
    <lineage>
        <taxon>Eukaryota</taxon>
        <taxon>Fungi</taxon>
        <taxon>Dikarya</taxon>
        <taxon>Ascomycota</taxon>
        <taxon>Pezizomycotina</taxon>
        <taxon>Leotiomycetes</taxon>
        <taxon>Helotiales</taxon>
        <taxon>Helotiaceae</taxon>
        <taxon>Glarea</taxon>
    </lineage>
</organism>
<feature type="region of interest" description="Disordered" evidence="1">
    <location>
        <begin position="1"/>
        <end position="39"/>
    </location>
</feature>
<accession>H0ED69</accession>
<dbReference type="InParanoid" id="H0ED69"/>
<reference evidence="2 3" key="1">
    <citation type="journal article" date="2012" name="Eukaryot. Cell">
        <title>Genome sequence of the fungus Glarea lozoyensis: the first genome sequence of a species from the Helotiaceae family.</title>
        <authorList>
            <person name="Youssar L."/>
            <person name="Gruening B.A."/>
            <person name="Erxleben A."/>
            <person name="Guenther S."/>
            <person name="Huettel W."/>
        </authorList>
    </citation>
    <scope>NUCLEOTIDE SEQUENCE [LARGE SCALE GENOMIC DNA]</scope>
    <source>
        <strain evidence="3">ATCC 74030 / MF5533</strain>
    </source>
</reference>
<evidence type="ECO:0000313" key="3">
    <source>
        <dbReference type="Proteomes" id="UP000005446"/>
    </source>
</evidence>
<name>H0ED69_GLAL7</name>
<feature type="compositionally biased region" description="Acidic residues" evidence="1">
    <location>
        <begin position="19"/>
        <end position="33"/>
    </location>
</feature>
<evidence type="ECO:0000313" key="2">
    <source>
        <dbReference type="EMBL" id="EHL03723.1"/>
    </source>
</evidence>
<proteinExistence type="predicted"/>
<dbReference type="Proteomes" id="UP000005446">
    <property type="component" value="Unassembled WGS sequence"/>
</dbReference>
<dbReference type="AlphaFoldDB" id="H0ED69"/>
<dbReference type="EMBL" id="AGUE01000006">
    <property type="protein sequence ID" value="EHL03723.1"/>
    <property type="molecule type" value="Genomic_DNA"/>
</dbReference>
<protein>
    <submittedName>
        <fullName evidence="2">Uncharacterized protein</fullName>
    </submittedName>
</protein>
<comment type="caution">
    <text evidence="2">The sequence shown here is derived from an EMBL/GenBank/DDBJ whole genome shotgun (WGS) entry which is preliminary data.</text>
</comment>
<gene>
    <name evidence="2" type="ORF">M7I_0370</name>
</gene>
<keyword evidence="3" id="KW-1185">Reference proteome</keyword>
<evidence type="ECO:0000256" key="1">
    <source>
        <dbReference type="SAM" id="MobiDB-lite"/>
    </source>
</evidence>
<dbReference type="HOGENOM" id="CLU_2454922_0_0_1"/>